<name>A0ABS0VSE2_9CORY</name>
<keyword evidence="3" id="KW-1185">Reference proteome</keyword>
<accession>A0ABS0VSE2</accession>
<dbReference type="EMBL" id="JAEIOT010000004">
    <property type="protein sequence ID" value="MBI8999679.1"/>
    <property type="molecule type" value="Genomic_DNA"/>
</dbReference>
<dbReference type="PANTHER" id="PTHR43798">
    <property type="entry name" value="MONOACYLGLYCEROL LIPASE"/>
    <property type="match status" value="1"/>
</dbReference>
<dbReference type="InterPro" id="IPR000639">
    <property type="entry name" value="Epox_hydrolase-like"/>
</dbReference>
<proteinExistence type="predicted"/>
<dbReference type="InterPro" id="IPR000073">
    <property type="entry name" value="AB_hydrolase_1"/>
</dbReference>
<dbReference type="GO" id="GO:0016787">
    <property type="term" value="F:hydrolase activity"/>
    <property type="evidence" value="ECO:0007669"/>
    <property type="project" value="UniProtKB-KW"/>
</dbReference>
<dbReference type="PANTHER" id="PTHR43798:SF33">
    <property type="entry name" value="HYDROLASE, PUTATIVE (AFU_ORTHOLOGUE AFUA_2G14860)-RELATED"/>
    <property type="match status" value="1"/>
</dbReference>
<gene>
    <name evidence="2" type="ORF">JDV76_01640</name>
</gene>
<evidence type="ECO:0000313" key="3">
    <source>
        <dbReference type="Proteomes" id="UP000625574"/>
    </source>
</evidence>
<keyword evidence="2" id="KW-0378">Hydrolase</keyword>
<dbReference type="InterPro" id="IPR029058">
    <property type="entry name" value="AB_hydrolase_fold"/>
</dbReference>
<dbReference type="InterPro" id="IPR050266">
    <property type="entry name" value="AB_hydrolase_sf"/>
</dbReference>
<dbReference type="Pfam" id="PF00561">
    <property type="entry name" value="Abhydrolase_1"/>
    <property type="match status" value="1"/>
</dbReference>
<protein>
    <submittedName>
        <fullName evidence="2">Alpha/beta hydrolase</fullName>
    </submittedName>
</protein>
<evidence type="ECO:0000259" key="1">
    <source>
        <dbReference type="Pfam" id="PF00561"/>
    </source>
</evidence>
<dbReference type="SUPFAM" id="SSF53474">
    <property type="entry name" value="alpha/beta-Hydrolases"/>
    <property type="match status" value="1"/>
</dbReference>
<sequence>MWHRMAPYLAEDHFVVIPDLRGYGQSAAHDGDFSFRTMAADFIALMAHLGKEQFHVVAHDRGARAAYRMALDHPDAVLSVALLDILPTYLVWDLMNADLAKRYFHWVFLSQPEPLPQRLIGGDPLAFVRAQLAGMAGTFHSFDPEALQDYENAALRPEVIAAWCGDYAAGATIDVEHDRADLDKISDIPALVLWGDQGVVGRQVDPLDAWRAWFPRVRGGAVNAGHFVVEENLEEVLPAVTDHLRQATGSAGC</sequence>
<evidence type="ECO:0000313" key="2">
    <source>
        <dbReference type="EMBL" id="MBI8999679.1"/>
    </source>
</evidence>
<comment type="caution">
    <text evidence="2">The sequence shown here is derived from an EMBL/GenBank/DDBJ whole genome shotgun (WGS) entry which is preliminary data.</text>
</comment>
<feature type="domain" description="AB hydrolase-1" evidence="1">
    <location>
        <begin position="1"/>
        <end position="232"/>
    </location>
</feature>
<dbReference type="PRINTS" id="PR00412">
    <property type="entry name" value="EPOXHYDRLASE"/>
</dbReference>
<dbReference type="Gene3D" id="3.40.50.1820">
    <property type="entry name" value="alpha/beta hydrolase"/>
    <property type="match status" value="1"/>
</dbReference>
<organism evidence="2 3">
    <name type="scientific">Corynebacterium marambiense</name>
    <dbReference type="NCBI Taxonomy" id="2765364"/>
    <lineage>
        <taxon>Bacteria</taxon>
        <taxon>Bacillati</taxon>
        <taxon>Actinomycetota</taxon>
        <taxon>Actinomycetes</taxon>
        <taxon>Mycobacteriales</taxon>
        <taxon>Corynebacteriaceae</taxon>
        <taxon>Corynebacterium</taxon>
    </lineage>
</organism>
<reference evidence="2 3" key="1">
    <citation type="submission" date="2020-12" db="EMBL/GenBank/DDBJ databases">
        <title>Genome public.</title>
        <authorList>
            <person name="Sun Q."/>
        </authorList>
    </citation>
    <scope>NUCLEOTIDE SEQUENCE [LARGE SCALE GENOMIC DNA]</scope>
    <source>
        <strain evidence="2 3">CCM 8864</strain>
    </source>
</reference>
<dbReference type="Proteomes" id="UP000625574">
    <property type="component" value="Unassembled WGS sequence"/>
</dbReference>